<evidence type="ECO:0000256" key="4">
    <source>
        <dbReference type="ARBA" id="ARBA00023239"/>
    </source>
</evidence>
<dbReference type="PANTHER" id="PTHR45229:SF1">
    <property type="entry name" value="INDUCIBLE ORNITHINE DECARBOXYLASE"/>
    <property type="match status" value="1"/>
</dbReference>
<dbReference type="FunFam" id="3.90.100.10:FF:000001">
    <property type="entry name" value="Lysine decarboxylase, inducible"/>
    <property type="match status" value="1"/>
</dbReference>
<dbReference type="SUPFAM" id="SSF55904">
    <property type="entry name" value="Ornithine decarboxylase C-terminal domain"/>
    <property type="match status" value="1"/>
</dbReference>
<evidence type="ECO:0000256" key="2">
    <source>
        <dbReference type="ARBA" id="ARBA00022793"/>
    </source>
</evidence>
<dbReference type="Gene3D" id="3.90.100.10">
    <property type="entry name" value="Orn/Lys/Arg decarboxylase, C-terminal domain"/>
    <property type="match status" value="1"/>
</dbReference>
<dbReference type="GO" id="GO:0005829">
    <property type="term" value="C:cytosol"/>
    <property type="evidence" value="ECO:0007669"/>
    <property type="project" value="TreeGrafter"/>
</dbReference>
<dbReference type="SUPFAM" id="SSF53383">
    <property type="entry name" value="PLP-dependent transferases"/>
    <property type="match status" value="1"/>
</dbReference>
<organism evidence="7 8">
    <name type="scientific">Salmonella enterica subsp. enterica serovar Alachua str. R6-377</name>
    <dbReference type="NCBI Taxonomy" id="913241"/>
    <lineage>
        <taxon>Bacteria</taxon>
        <taxon>Pseudomonadati</taxon>
        <taxon>Pseudomonadota</taxon>
        <taxon>Gammaproteobacteria</taxon>
        <taxon>Enterobacterales</taxon>
        <taxon>Enterobacteriaceae</taxon>
        <taxon>Salmonella</taxon>
    </lineage>
</organism>
<dbReference type="Gene3D" id="3.90.1150.10">
    <property type="entry name" value="Aspartate Aminotransferase, domain 1"/>
    <property type="match status" value="1"/>
</dbReference>
<feature type="domain" description="Orn/Lys/Arg decarboxylase C-terminal" evidence="6">
    <location>
        <begin position="156"/>
        <end position="285"/>
    </location>
</feature>
<dbReference type="GO" id="GO:0004586">
    <property type="term" value="F:ornithine decarboxylase activity"/>
    <property type="evidence" value="ECO:0007669"/>
    <property type="project" value="TreeGrafter"/>
</dbReference>
<dbReference type="EMBL" id="AFCJ01000462">
    <property type="protein sequence ID" value="EHC43269.1"/>
    <property type="molecule type" value="Genomic_DNA"/>
</dbReference>
<dbReference type="GO" id="GO:0030170">
    <property type="term" value="F:pyridoxal phosphate binding"/>
    <property type="evidence" value="ECO:0007669"/>
    <property type="project" value="TreeGrafter"/>
</dbReference>
<name>G5LKX2_SALET</name>
<dbReference type="FunFam" id="3.90.1150.10:FF:000032">
    <property type="entry name" value="Ornithine decarboxylase SpeF"/>
    <property type="match status" value="1"/>
</dbReference>
<dbReference type="Pfam" id="PF03711">
    <property type="entry name" value="OKR_DC_1_C"/>
    <property type="match status" value="1"/>
</dbReference>
<dbReference type="Proteomes" id="UP000004642">
    <property type="component" value="Unassembled WGS sequence"/>
</dbReference>
<gene>
    <name evidence="7" type="ORF">LTSEALA_1080</name>
</gene>
<dbReference type="InterPro" id="IPR015424">
    <property type="entry name" value="PyrdxlP-dep_Trfase"/>
</dbReference>
<keyword evidence="2" id="KW-0210">Decarboxylase</keyword>
<evidence type="ECO:0000313" key="7">
    <source>
        <dbReference type="EMBL" id="EHC43269.1"/>
    </source>
</evidence>
<dbReference type="InterPro" id="IPR008286">
    <property type="entry name" value="Prn/Lys/Arg_de-COase_C"/>
</dbReference>
<reference evidence="7 8" key="1">
    <citation type="journal article" date="2011" name="BMC Genomics">
        <title>Genome sequencing reveals diversification of virulence factor content and possible host adaptation in distinct subpopulations of Salmonella enterica.</title>
        <authorList>
            <person name="den Bakker H.C."/>
            <person name="Moreno Switt A.I."/>
            <person name="Govoni G."/>
            <person name="Cummings C.A."/>
            <person name="Ranieri M.L."/>
            <person name="Degoricija L."/>
            <person name="Hoelzer K."/>
            <person name="Rodriguez-Rivera L.D."/>
            <person name="Brown S."/>
            <person name="Bolchacova E."/>
            <person name="Furtado M.R."/>
            <person name="Wiedmann M."/>
        </authorList>
    </citation>
    <scope>NUCLEOTIDE SEQUENCE [LARGE SCALE GENOMIC DNA]</scope>
    <source>
        <strain evidence="7 8">R6-377</strain>
    </source>
</reference>
<sequence length="312" mass="35443">PLFAALDVNDARKLILENCHHIRPFVPELIDGKPWQSYPTSEIASDLRFFHFVPGEHWHAFEGYAEHQYFVDPCKLLLTTPGINAASGEYEDFGVPATILANFLRENGVVPEKCDLNSILFLLTPAEDMAKLQQLVALLARFEKLLEADAPLAEVLPSIYKQHEARYAGYTLRQLCQEMHDLYARHNVKQLQKEMFRKSHFPKVSMNPQEANYAYLRGEVELVRLPEAEGRIAAEGALPYPPGVLCVVPGEIWGGSVLRYFSALEEGINLLPGFAPELQGVYIEEHDGRKQVWCYVIKPRDAQRSLLKEEKL</sequence>
<dbReference type="AlphaFoldDB" id="G5LKX2"/>
<evidence type="ECO:0000259" key="6">
    <source>
        <dbReference type="Pfam" id="PF03711"/>
    </source>
</evidence>
<dbReference type="Pfam" id="PF01276">
    <property type="entry name" value="OKR_DC_1"/>
    <property type="match status" value="1"/>
</dbReference>
<dbReference type="PATRIC" id="fig|913241.3.peg.843"/>
<dbReference type="GO" id="GO:0006520">
    <property type="term" value="P:amino acid metabolic process"/>
    <property type="evidence" value="ECO:0007669"/>
    <property type="project" value="InterPro"/>
</dbReference>
<dbReference type="PANTHER" id="PTHR45229">
    <property type="entry name" value="CONSTITUTIVE ORNITHINE DECARBOXYLASE"/>
    <property type="match status" value="1"/>
</dbReference>
<comment type="caution">
    <text evidence="7">The sequence shown here is derived from an EMBL/GenBank/DDBJ whole genome shotgun (WGS) entry which is preliminary data.</text>
</comment>
<accession>G5LKX2</accession>
<dbReference type="InterPro" id="IPR036633">
    <property type="entry name" value="Prn/Lys/Arg_de-COase_C_sf"/>
</dbReference>
<dbReference type="InterPro" id="IPR000310">
    <property type="entry name" value="Orn/Lys/Arg_deCO2ase_major_dom"/>
</dbReference>
<proteinExistence type="predicted"/>
<keyword evidence="4" id="KW-0456">Lyase</keyword>
<feature type="non-terminal residue" evidence="7">
    <location>
        <position position="1"/>
    </location>
</feature>
<dbReference type="InterPro" id="IPR015422">
    <property type="entry name" value="PyrdxlP-dep_Trfase_small"/>
</dbReference>
<protein>
    <submittedName>
        <fullName evidence="7">Ornithine decarboxylase</fullName>
    </submittedName>
</protein>
<evidence type="ECO:0000313" key="8">
    <source>
        <dbReference type="Proteomes" id="UP000004642"/>
    </source>
</evidence>
<evidence type="ECO:0000256" key="1">
    <source>
        <dbReference type="ARBA" id="ARBA00001933"/>
    </source>
</evidence>
<evidence type="ECO:0000259" key="5">
    <source>
        <dbReference type="Pfam" id="PF01276"/>
    </source>
</evidence>
<dbReference type="InterPro" id="IPR011193">
    <property type="entry name" value="Orn/lys/arg_de-COase"/>
</dbReference>
<keyword evidence="3" id="KW-0663">Pyridoxal phosphate</keyword>
<evidence type="ECO:0000256" key="3">
    <source>
        <dbReference type="ARBA" id="ARBA00022898"/>
    </source>
</evidence>
<comment type="cofactor">
    <cofactor evidence="1">
        <name>pyridoxal 5'-phosphate</name>
        <dbReference type="ChEBI" id="CHEBI:597326"/>
    </cofactor>
</comment>
<feature type="domain" description="Orn/Lys/Arg decarboxylases family 1 pyridoxal-P attachment site" evidence="5">
    <location>
        <begin position="9"/>
        <end position="131"/>
    </location>
</feature>